<name>A0A3A4P799_ABYX5</name>
<dbReference type="AlphaFoldDB" id="A0A3A4P799"/>
<evidence type="ECO:0000313" key="2">
    <source>
        <dbReference type="Proteomes" id="UP000265882"/>
    </source>
</evidence>
<gene>
    <name evidence="1" type="ORF">C4520_00390</name>
</gene>
<evidence type="ECO:0000313" key="1">
    <source>
        <dbReference type="EMBL" id="RJP26735.1"/>
    </source>
</evidence>
<dbReference type="EMBL" id="QZKU01000004">
    <property type="protein sequence ID" value="RJP26735.1"/>
    <property type="molecule type" value="Genomic_DNA"/>
</dbReference>
<comment type="caution">
    <text evidence="1">The sequence shown here is derived from an EMBL/GenBank/DDBJ whole genome shotgun (WGS) entry which is preliminary data.</text>
</comment>
<dbReference type="Proteomes" id="UP000265882">
    <property type="component" value="Unassembled WGS sequence"/>
</dbReference>
<accession>A0A3A4P799</accession>
<reference evidence="1 2" key="1">
    <citation type="journal article" date="2017" name="ISME J.">
        <title>Energy and carbon metabolisms in a deep terrestrial subsurface fluid microbial community.</title>
        <authorList>
            <person name="Momper L."/>
            <person name="Jungbluth S.P."/>
            <person name="Lee M.D."/>
            <person name="Amend J.P."/>
        </authorList>
    </citation>
    <scope>NUCLEOTIDE SEQUENCE [LARGE SCALE GENOMIC DNA]</scope>
    <source>
        <strain evidence="1">SURF_5</strain>
    </source>
</reference>
<organism evidence="1 2">
    <name type="scientific">Abyssobacteria bacterium (strain SURF_5)</name>
    <dbReference type="NCBI Taxonomy" id="2093360"/>
    <lineage>
        <taxon>Bacteria</taxon>
        <taxon>Pseudomonadati</taxon>
        <taxon>Candidatus Hydrogenedentota</taxon>
        <taxon>Candidatus Abyssobacteria</taxon>
    </lineage>
</organism>
<sequence length="81" mass="9472">MAHCLRLFPELERGARGHPFVNDRKARHEYVEVSPLRPRIWNKLTEQRVDEFALSVCDPVEEINILRKCSAIDSMVVGRRN</sequence>
<protein>
    <submittedName>
        <fullName evidence="1">Uncharacterized protein</fullName>
    </submittedName>
</protein>
<proteinExistence type="predicted"/>